<evidence type="ECO:0000256" key="3">
    <source>
        <dbReference type="SAM" id="SignalP"/>
    </source>
</evidence>
<dbReference type="InterPro" id="IPR001119">
    <property type="entry name" value="SLH_dom"/>
</dbReference>
<evidence type="ECO:0000313" key="5">
    <source>
        <dbReference type="EMBL" id="HJF34006.1"/>
    </source>
</evidence>
<dbReference type="PROSITE" id="PS51272">
    <property type="entry name" value="SLH"/>
    <property type="match status" value="3"/>
</dbReference>
<dbReference type="GO" id="GO:0016787">
    <property type="term" value="F:hydrolase activity"/>
    <property type="evidence" value="ECO:0007669"/>
    <property type="project" value="InterPro"/>
</dbReference>
<feature type="chain" id="PRO_5038116726" evidence="3">
    <location>
        <begin position="29"/>
        <end position="1174"/>
    </location>
</feature>
<dbReference type="PANTHER" id="PTHR11575:SF24">
    <property type="entry name" value="5'-NUCLEOTIDASE"/>
    <property type="match status" value="1"/>
</dbReference>
<dbReference type="PRINTS" id="PR01607">
    <property type="entry name" value="APYRASEFAMLY"/>
</dbReference>
<proteinExistence type="predicted"/>
<dbReference type="InterPro" id="IPR006179">
    <property type="entry name" value="5_nucleotidase/apyrase"/>
</dbReference>
<accession>A0A921G5A9</accession>
<feature type="signal peptide" evidence="3">
    <location>
        <begin position="1"/>
        <end position="28"/>
    </location>
</feature>
<reference evidence="5" key="2">
    <citation type="submission" date="2021-09" db="EMBL/GenBank/DDBJ databases">
        <authorList>
            <person name="Gilroy R."/>
        </authorList>
    </citation>
    <scope>NUCLEOTIDE SEQUENCE</scope>
    <source>
        <strain evidence="5">CHK171-7178</strain>
    </source>
</reference>
<comment type="caution">
    <text evidence="5">The sequence shown here is derived from an EMBL/GenBank/DDBJ whole genome shotgun (WGS) entry which is preliminary data.</text>
</comment>
<dbReference type="Pfam" id="PF00149">
    <property type="entry name" value="Metallophos"/>
    <property type="match status" value="1"/>
</dbReference>
<evidence type="ECO:0000259" key="4">
    <source>
        <dbReference type="PROSITE" id="PS51272"/>
    </source>
</evidence>
<dbReference type="Gene3D" id="3.90.780.10">
    <property type="entry name" value="5'-Nucleotidase, C-terminal domain"/>
    <property type="match status" value="1"/>
</dbReference>
<dbReference type="GO" id="GO:0009166">
    <property type="term" value="P:nucleotide catabolic process"/>
    <property type="evidence" value="ECO:0007669"/>
    <property type="project" value="InterPro"/>
</dbReference>
<dbReference type="InterPro" id="IPR029052">
    <property type="entry name" value="Metallo-depent_PP-like"/>
</dbReference>
<dbReference type="Proteomes" id="UP000698173">
    <property type="component" value="Unassembled WGS sequence"/>
</dbReference>
<evidence type="ECO:0000313" key="6">
    <source>
        <dbReference type="Proteomes" id="UP000698173"/>
    </source>
</evidence>
<dbReference type="Pfam" id="PF02872">
    <property type="entry name" value="5_nucleotid_C"/>
    <property type="match status" value="1"/>
</dbReference>
<dbReference type="InterPro" id="IPR036907">
    <property type="entry name" value="5'-Nucleotdase_C_sf"/>
</dbReference>
<dbReference type="EMBL" id="DYWT01000297">
    <property type="protein sequence ID" value="HJF34006.1"/>
    <property type="molecule type" value="Genomic_DNA"/>
</dbReference>
<dbReference type="AlphaFoldDB" id="A0A921G5A9"/>
<gene>
    <name evidence="5" type="ORF">K8V56_19765</name>
</gene>
<dbReference type="PANTHER" id="PTHR11575">
    <property type="entry name" value="5'-NUCLEOTIDASE-RELATED"/>
    <property type="match status" value="1"/>
</dbReference>
<name>A0A921G5A9_SPOPS</name>
<reference evidence="5" key="1">
    <citation type="journal article" date="2021" name="PeerJ">
        <title>Extensive microbial diversity within the chicken gut microbiome revealed by metagenomics and culture.</title>
        <authorList>
            <person name="Gilroy R."/>
            <person name="Ravi A."/>
            <person name="Getino M."/>
            <person name="Pursley I."/>
            <person name="Horton D.L."/>
            <person name="Alikhan N.F."/>
            <person name="Baker D."/>
            <person name="Gharbi K."/>
            <person name="Hall N."/>
            <person name="Watson M."/>
            <person name="Adriaenssens E.M."/>
            <person name="Foster-Nyarko E."/>
            <person name="Jarju S."/>
            <person name="Secka A."/>
            <person name="Antonio M."/>
            <person name="Oren A."/>
            <person name="Chaudhuri R.R."/>
            <person name="La Ragione R."/>
            <person name="Hildebrand F."/>
            <person name="Pallen M.J."/>
        </authorList>
    </citation>
    <scope>NUCLEOTIDE SEQUENCE</scope>
    <source>
        <strain evidence="5">CHK171-7178</strain>
    </source>
</reference>
<feature type="domain" description="SLH" evidence="4">
    <location>
        <begin position="102"/>
        <end position="165"/>
    </location>
</feature>
<evidence type="ECO:0000256" key="1">
    <source>
        <dbReference type="ARBA" id="ARBA00022729"/>
    </source>
</evidence>
<dbReference type="Pfam" id="PF00395">
    <property type="entry name" value="SLH"/>
    <property type="match status" value="3"/>
</dbReference>
<evidence type="ECO:0000256" key="2">
    <source>
        <dbReference type="SAM" id="MobiDB-lite"/>
    </source>
</evidence>
<dbReference type="InterPro" id="IPR004843">
    <property type="entry name" value="Calcineurin-like_PHP"/>
</dbReference>
<sequence length="1174" mass="124886">MKKHTNSYQKVFGATLAVAVATGTIAVAAPVYTQADEVKIPTFSDVKNIESHHFYDSVRSLASRGIVKGFADGTFKPNQSVTRGQIASVLAQTLGLDTKNVKNPGFKDVKVTDPHYGAIAALVEAGIVKGYNDKTFKPGGSLTRAHIAKMISIGFNLEEVKLTDSPFKDVKAEHWFADYVQALITNEITTGTTPTTFEPNAFVTRGQMASLIVRSESASHVDQTDPIVKSTAKLVSVANESVKLSTGTYALSTDMKKVLNASNSAALLGAVLEYTAKDGVIIEIASIELIADGNEINNVVLDGQGSKFAGTVRVNGDYVLLKNIAIAGDLEIGKEVENSFKASEMTVLGKASLTDNPSINRVGKVFSTASVEKKEPSVVFTNSIIQSVELSKGKKIIIEVKGNSTVQGLNLLSNVHLKADKGIALPKVTVEKGATNVTLDASVVNLLVNTPNALSIDGTAAIKNVIVESKTDLKLLTIGEIEKVIVKLKGTTITLGARTKVGSFDLPEGITLKDVIVNINEFNSGGTTNSGNTGSDKDPSPNPNPNPPIGGGEKTFNLSLMHVNDIHANTDKAPKLVTAVKEVRTVKPDALLLNAGDVFSGTLYFNEFLGQADLEFMNLMKVDAMTFGNHEFDLGSSAEGHQALVDFIKAADFPFVSANVDFSKDDKFTGLFNTKISTTPESSNIYTGIVKVINGEKVGIFGLTTAETVDIASPGKVTFSNYIEDAKRMVKEFEAMGVNKIVALTHIGFDDNAAMDNDQELAANVAGIDVIVGGHSHTQLDKPVVIDKDKNGNTKDKTIIVQAYQYSDYLGTLDVEFDKNGVVIGHAGKLIKTADKAEDAEAVKLLKPYKDQIAAVNEKEIGVTLDKALVSPRTSDKGYVPGTSVRASETILGNLITDGMLAKAQGYVKDKKVIMAFQNGGGIRAGIGAGPITVGEVITVLPFGNTLATMDLTGSELKAAFEISFKEYPKESGGFLHIAGAIVKFDSSKPDGQRVVSIAYKNEDDTYTEIEDAKTYTIATNAFTAKGGDGYDVLKKAYEEGRVTDLGLSDWENLREHLVSLGNKIPTEIEGRIIDVAGTVEEPGTELPGGDIASEDFSGTVNAPKVYKGDVKVTITDLASLKHAVVKGNLILTGTPTGDVSFANITVEGNLDVSRLDGKNFDFDGITVDGETIL</sequence>
<feature type="domain" description="SLH" evidence="4">
    <location>
        <begin position="166"/>
        <end position="226"/>
    </location>
</feature>
<dbReference type="SUPFAM" id="SSF55816">
    <property type="entry name" value="5'-nucleotidase (syn. UDP-sugar hydrolase), C-terminal domain"/>
    <property type="match status" value="1"/>
</dbReference>
<protein>
    <submittedName>
        <fullName evidence="5">S-layer homology domain-containing protein</fullName>
    </submittedName>
</protein>
<dbReference type="Gene3D" id="3.60.21.10">
    <property type="match status" value="1"/>
</dbReference>
<dbReference type="InterPro" id="IPR008334">
    <property type="entry name" value="5'-Nucleotdase_C"/>
</dbReference>
<keyword evidence="1 3" id="KW-0732">Signal</keyword>
<feature type="domain" description="SLH" evidence="4">
    <location>
        <begin position="40"/>
        <end position="101"/>
    </location>
</feature>
<organism evidence="5 6">
    <name type="scientific">Sporosarcina psychrophila</name>
    <name type="common">Bacillus psychrophilus</name>
    <dbReference type="NCBI Taxonomy" id="1476"/>
    <lineage>
        <taxon>Bacteria</taxon>
        <taxon>Bacillati</taxon>
        <taxon>Bacillota</taxon>
        <taxon>Bacilli</taxon>
        <taxon>Bacillales</taxon>
        <taxon>Caryophanaceae</taxon>
        <taxon>Sporosarcina</taxon>
    </lineage>
</organism>
<feature type="region of interest" description="Disordered" evidence="2">
    <location>
        <begin position="526"/>
        <end position="553"/>
    </location>
</feature>
<dbReference type="SUPFAM" id="SSF56300">
    <property type="entry name" value="Metallo-dependent phosphatases"/>
    <property type="match status" value="1"/>
</dbReference>